<dbReference type="PANTHER" id="PTHR24093:SF369">
    <property type="entry name" value="CALCIUM-TRANSPORTING ATPASE"/>
    <property type="match status" value="1"/>
</dbReference>
<gene>
    <name evidence="3" type="ORF">OTI717_LOCUS40235</name>
</gene>
<proteinExistence type="predicted"/>
<dbReference type="Gene3D" id="1.20.1110.10">
    <property type="entry name" value="Calcium-transporting ATPase, transmembrane domain"/>
    <property type="match status" value="1"/>
</dbReference>
<dbReference type="SUPFAM" id="SSF81665">
    <property type="entry name" value="Calcium ATPase, transmembrane domain M"/>
    <property type="match status" value="1"/>
</dbReference>
<dbReference type="SUPFAM" id="SSF81660">
    <property type="entry name" value="Metal cation-transporting ATPase, ATP-binding domain N"/>
    <property type="match status" value="1"/>
</dbReference>
<keyword evidence="2" id="KW-0460">Magnesium</keyword>
<dbReference type="GO" id="GO:0005388">
    <property type="term" value="F:P-type calcium transporter activity"/>
    <property type="evidence" value="ECO:0007669"/>
    <property type="project" value="TreeGrafter"/>
</dbReference>
<feature type="non-terminal residue" evidence="3">
    <location>
        <position position="1"/>
    </location>
</feature>
<dbReference type="GO" id="GO:0005886">
    <property type="term" value="C:plasma membrane"/>
    <property type="evidence" value="ECO:0007669"/>
    <property type="project" value="TreeGrafter"/>
</dbReference>
<dbReference type="GO" id="GO:0051480">
    <property type="term" value="P:regulation of cytosolic calcium ion concentration"/>
    <property type="evidence" value="ECO:0007669"/>
    <property type="project" value="TreeGrafter"/>
</dbReference>
<dbReference type="InterPro" id="IPR023298">
    <property type="entry name" value="ATPase_P-typ_TM_dom_sf"/>
</dbReference>
<name>A0A820E9Z3_9BILA</name>
<dbReference type="AlphaFoldDB" id="A0A820E9Z3"/>
<comment type="caution">
    <text evidence="3">The sequence shown here is derived from an EMBL/GenBank/DDBJ whole genome shotgun (WGS) entry which is preliminary data.</text>
</comment>
<sequence>YVAKKMMNDNNLVRHLDACETIGNITTICSNKTEILTMNHMTAVQIYVGEKYWKNIENSIKTKEIIIPANTKEILFESVSVNSSYSSILLPPIDEGSLSKQIGNTIDCSLLNFINTLDGNYDKIRKNYPEEKFIHVYKFKLAQKIMSTIIQRSNSTIRMYTKGASEIILKKCNTILNRNLAIASGISGRI</sequence>
<evidence type="ECO:0000313" key="4">
    <source>
        <dbReference type="Proteomes" id="UP000663823"/>
    </source>
</evidence>
<organism evidence="3 4">
    <name type="scientific">Rotaria sordida</name>
    <dbReference type="NCBI Taxonomy" id="392033"/>
    <lineage>
        <taxon>Eukaryota</taxon>
        <taxon>Metazoa</taxon>
        <taxon>Spiralia</taxon>
        <taxon>Gnathifera</taxon>
        <taxon>Rotifera</taxon>
        <taxon>Eurotatoria</taxon>
        <taxon>Bdelloidea</taxon>
        <taxon>Philodinida</taxon>
        <taxon>Philodinidae</taxon>
        <taxon>Rotaria</taxon>
    </lineage>
</organism>
<dbReference type="GO" id="GO:0000166">
    <property type="term" value="F:nucleotide binding"/>
    <property type="evidence" value="ECO:0007669"/>
    <property type="project" value="InterPro"/>
</dbReference>
<evidence type="ECO:0000313" key="3">
    <source>
        <dbReference type="EMBL" id="CAF4245131.1"/>
    </source>
</evidence>
<dbReference type="Pfam" id="PF13246">
    <property type="entry name" value="Cation_ATPase"/>
    <property type="match status" value="1"/>
</dbReference>
<dbReference type="Gene3D" id="3.40.1110.10">
    <property type="entry name" value="Calcium-transporting ATPase, cytoplasmic domain N"/>
    <property type="match status" value="1"/>
</dbReference>
<evidence type="ECO:0000256" key="2">
    <source>
        <dbReference type="ARBA" id="ARBA00022842"/>
    </source>
</evidence>
<dbReference type="Proteomes" id="UP000663823">
    <property type="component" value="Unassembled WGS sequence"/>
</dbReference>
<dbReference type="PRINTS" id="PR00121">
    <property type="entry name" value="NAKATPASE"/>
</dbReference>
<evidence type="ECO:0000256" key="1">
    <source>
        <dbReference type="ARBA" id="ARBA00004127"/>
    </source>
</evidence>
<dbReference type="EMBL" id="CAJOAX010030921">
    <property type="protein sequence ID" value="CAF4245131.1"/>
    <property type="molecule type" value="Genomic_DNA"/>
</dbReference>
<protein>
    <submittedName>
        <fullName evidence="3">Uncharacterized protein</fullName>
    </submittedName>
</protein>
<comment type="subcellular location">
    <subcellularLocation>
        <location evidence="1">Endomembrane system</location>
        <topology evidence="1">Multi-pass membrane protein</topology>
    </subcellularLocation>
</comment>
<accession>A0A820E9Z3</accession>
<dbReference type="InterPro" id="IPR023299">
    <property type="entry name" value="ATPase_P-typ_cyto_dom_N"/>
</dbReference>
<dbReference type="PANTHER" id="PTHR24093">
    <property type="entry name" value="CATION TRANSPORTING ATPASE"/>
    <property type="match status" value="1"/>
</dbReference>
<reference evidence="3" key="1">
    <citation type="submission" date="2021-02" db="EMBL/GenBank/DDBJ databases">
        <authorList>
            <person name="Nowell W R."/>
        </authorList>
    </citation>
    <scope>NUCLEOTIDE SEQUENCE</scope>
</reference>
<dbReference type="GO" id="GO:0012505">
    <property type="term" value="C:endomembrane system"/>
    <property type="evidence" value="ECO:0007669"/>
    <property type="project" value="UniProtKB-SubCell"/>
</dbReference>